<dbReference type="PANTHER" id="PTHR38150:SF1">
    <property type="entry name" value="PFU DOMAIN-CONTAINING PROTEIN"/>
    <property type="match status" value="1"/>
</dbReference>
<dbReference type="Proteomes" id="UP001162131">
    <property type="component" value="Unassembled WGS sequence"/>
</dbReference>
<dbReference type="AlphaFoldDB" id="A0AAU9JWU2"/>
<evidence type="ECO:0000313" key="4">
    <source>
        <dbReference type="Proteomes" id="UP001162131"/>
    </source>
</evidence>
<feature type="region of interest" description="Disordered" evidence="2">
    <location>
        <begin position="51"/>
        <end position="78"/>
    </location>
</feature>
<dbReference type="EMBL" id="CAJZBQ010000038">
    <property type="protein sequence ID" value="CAG9325379.1"/>
    <property type="molecule type" value="Genomic_DNA"/>
</dbReference>
<name>A0AAU9JWU2_9CILI</name>
<evidence type="ECO:0000256" key="2">
    <source>
        <dbReference type="SAM" id="MobiDB-lite"/>
    </source>
</evidence>
<keyword evidence="4" id="KW-1185">Reference proteome</keyword>
<accession>A0AAU9JWU2</accession>
<reference evidence="3" key="1">
    <citation type="submission" date="2021-09" db="EMBL/GenBank/DDBJ databases">
        <authorList>
            <consortium name="AG Swart"/>
            <person name="Singh M."/>
            <person name="Singh A."/>
            <person name="Seah K."/>
            <person name="Emmerich C."/>
        </authorList>
    </citation>
    <scope>NUCLEOTIDE SEQUENCE</scope>
    <source>
        <strain evidence="3">ATCC30299</strain>
    </source>
</reference>
<sequence length="526" mass="61316">MEDPNLTTDEELQRLKEDAKVAKEEFDNAIGQKAQSDLHLNRAKKLEELRTLARSRTSSECGKNPQDTDAQQSAGKTKKYESLYQDAMGRLARKQLIQENAALDVIRNSSVDKVLVKSKKLAYQKLSKEIDTIISKYEDPIGCISQESLFMIYKELELIRIFPVSETNIRNIISKTHKLRAESEEIFYVESWKFLNPIKASHIQREIISDFLLILFDKDTDEENLIEDLRRLDGIIYEKIGKRKEECWNAEKILQNFQKLNDNQVAYKKTGVLTEKKLEKLTSHVTKDLTFKPQICEKSKILQSSQEPISPHKRYEFLFKKQKEKEEKIIVNRLAVLEQELEECTFTPEINSVRPQSQDFNLKVEERLYSQRNAPKIVQDPRTSLEKELEKCTFQPSLSSDVKIPKAKITPRGFKESIERLRQANKNRQELKDMLEKRPTGENYEKLKNEKIKPFSFLQRQKNERSVLVYVDVNVGPGKTGRIAIHEDDDPKELASNFCMAYHLNSDMKETLEELLNQQLQDILND</sequence>
<comment type="caution">
    <text evidence="3">The sequence shown here is derived from an EMBL/GenBank/DDBJ whole genome shotgun (WGS) entry which is preliminary data.</text>
</comment>
<feature type="compositionally biased region" description="Polar residues" evidence="2">
    <location>
        <begin position="54"/>
        <end position="75"/>
    </location>
</feature>
<protein>
    <submittedName>
        <fullName evidence="3">Uncharacterized protein</fullName>
    </submittedName>
</protein>
<organism evidence="3 4">
    <name type="scientific">Blepharisma stoltei</name>
    <dbReference type="NCBI Taxonomy" id="1481888"/>
    <lineage>
        <taxon>Eukaryota</taxon>
        <taxon>Sar</taxon>
        <taxon>Alveolata</taxon>
        <taxon>Ciliophora</taxon>
        <taxon>Postciliodesmatophora</taxon>
        <taxon>Heterotrichea</taxon>
        <taxon>Heterotrichida</taxon>
        <taxon>Blepharismidae</taxon>
        <taxon>Blepharisma</taxon>
    </lineage>
</organism>
<evidence type="ECO:0000256" key="1">
    <source>
        <dbReference type="SAM" id="Coils"/>
    </source>
</evidence>
<evidence type="ECO:0000313" key="3">
    <source>
        <dbReference type="EMBL" id="CAG9325379.1"/>
    </source>
</evidence>
<keyword evidence="1" id="KW-0175">Coiled coil</keyword>
<feature type="coiled-coil region" evidence="1">
    <location>
        <begin position="5"/>
        <end position="32"/>
    </location>
</feature>
<proteinExistence type="predicted"/>
<dbReference type="PANTHER" id="PTHR38150">
    <property type="entry name" value="EF-HAND DOMAIN-CONTAINING PROTEIN"/>
    <property type="match status" value="1"/>
</dbReference>
<gene>
    <name evidence="3" type="ORF">BSTOLATCC_MIC38637</name>
</gene>